<evidence type="ECO:0000256" key="5">
    <source>
        <dbReference type="ARBA" id="ARBA00022605"/>
    </source>
</evidence>
<dbReference type="InterPro" id="IPR001240">
    <property type="entry name" value="PRAI_dom"/>
</dbReference>
<dbReference type="GO" id="GO:0004640">
    <property type="term" value="F:phosphoribosylanthranilate isomerase activity"/>
    <property type="evidence" value="ECO:0007669"/>
    <property type="project" value="UniProtKB-UniRule"/>
</dbReference>
<evidence type="ECO:0000256" key="1">
    <source>
        <dbReference type="ARBA" id="ARBA00001164"/>
    </source>
</evidence>
<evidence type="ECO:0000256" key="2">
    <source>
        <dbReference type="ARBA" id="ARBA00004664"/>
    </source>
</evidence>
<evidence type="ECO:0000256" key="8">
    <source>
        <dbReference type="ARBA" id="ARBA00023235"/>
    </source>
</evidence>
<dbReference type="Proteomes" id="UP000257076">
    <property type="component" value="Unassembled WGS sequence"/>
</dbReference>
<dbReference type="HAMAP" id="MF_00135">
    <property type="entry name" value="PRAI"/>
    <property type="match status" value="1"/>
</dbReference>
<feature type="domain" description="N-(5'phosphoribosyl) anthranilate isomerase (PRAI)" evidence="10">
    <location>
        <begin position="3"/>
        <end position="197"/>
    </location>
</feature>
<dbReference type="UniPathway" id="UPA00035">
    <property type="reaction ID" value="UER00042"/>
</dbReference>
<dbReference type="GO" id="GO:0000162">
    <property type="term" value="P:L-tryptophan biosynthetic process"/>
    <property type="evidence" value="ECO:0007669"/>
    <property type="project" value="UniProtKB-UniRule"/>
</dbReference>
<keyword evidence="5 9" id="KW-0028">Amino-acid biosynthesis</keyword>
<dbReference type="AlphaFoldDB" id="A0A3E0ARJ6"/>
<keyword evidence="12" id="KW-1185">Reference proteome</keyword>
<evidence type="ECO:0000256" key="7">
    <source>
        <dbReference type="ARBA" id="ARBA00023141"/>
    </source>
</evidence>
<dbReference type="Gene3D" id="3.20.20.70">
    <property type="entry name" value="Aldolase class I"/>
    <property type="match status" value="1"/>
</dbReference>
<dbReference type="EMBL" id="QUMW01000016">
    <property type="protein sequence ID" value="REG20805.1"/>
    <property type="molecule type" value="Genomic_DNA"/>
</dbReference>
<evidence type="ECO:0000313" key="12">
    <source>
        <dbReference type="Proteomes" id="UP000257076"/>
    </source>
</evidence>
<organism evidence="11 12">
    <name type="scientific">Jeotgalicoccus halotolerans</name>
    <dbReference type="NCBI Taxonomy" id="157227"/>
    <lineage>
        <taxon>Bacteria</taxon>
        <taxon>Bacillati</taxon>
        <taxon>Bacillota</taxon>
        <taxon>Bacilli</taxon>
        <taxon>Bacillales</taxon>
        <taxon>Staphylococcaceae</taxon>
        <taxon>Jeotgalicoccus</taxon>
    </lineage>
</organism>
<reference evidence="11 12" key="1">
    <citation type="submission" date="2018-08" db="EMBL/GenBank/DDBJ databases">
        <title>Genomic Encyclopedia of Type Strains, Phase IV (KMG-IV): sequencing the most valuable type-strain genomes for metagenomic binning, comparative biology and taxonomic classification.</title>
        <authorList>
            <person name="Goeker M."/>
        </authorList>
    </citation>
    <scope>NUCLEOTIDE SEQUENCE [LARGE SCALE GENOMIC DNA]</scope>
    <source>
        <strain evidence="11 12">DSM 17274</strain>
    </source>
</reference>
<name>A0A3E0ARJ6_9STAP</name>
<dbReference type="Pfam" id="PF00697">
    <property type="entry name" value="PRAI"/>
    <property type="match status" value="1"/>
</dbReference>
<evidence type="ECO:0000256" key="6">
    <source>
        <dbReference type="ARBA" id="ARBA00022822"/>
    </source>
</evidence>
<dbReference type="CDD" id="cd00405">
    <property type="entry name" value="PRAI"/>
    <property type="match status" value="1"/>
</dbReference>
<dbReference type="PANTHER" id="PTHR42894:SF1">
    <property type="entry name" value="N-(5'-PHOSPHORIBOSYL)ANTHRANILATE ISOMERASE"/>
    <property type="match status" value="1"/>
</dbReference>
<comment type="catalytic activity">
    <reaction evidence="1 9">
        <text>N-(5-phospho-beta-D-ribosyl)anthranilate = 1-(2-carboxyphenylamino)-1-deoxy-D-ribulose 5-phosphate</text>
        <dbReference type="Rhea" id="RHEA:21540"/>
        <dbReference type="ChEBI" id="CHEBI:18277"/>
        <dbReference type="ChEBI" id="CHEBI:58613"/>
        <dbReference type="EC" id="5.3.1.24"/>
    </reaction>
</comment>
<dbReference type="InterPro" id="IPR011060">
    <property type="entry name" value="RibuloseP-bd_barrel"/>
</dbReference>
<evidence type="ECO:0000256" key="9">
    <source>
        <dbReference type="HAMAP-Rule" id="MF_00135"/>
    </source>
</evidence>
<accession>A0A3E0ARJ6</accession>
<comment type="pathway">
    <text evidence="2 9">Amino-acid biosynthesis; L-tryptophan biosynthesis; L-tryptophan from chorismate: step 3/5.</text>
</comment>
<sequence length="203" mass="22171">MKVKICGIKTVEEAQLVAQERPDFIGMVLAPSKRRISLDTVKEITDSLEGTGIKTVGVFVNPAKEEVDEALNDAGLDYIQFHGDEDKDFVGQYQSRAIKAFPSNSKLSYKERFDFPAEYILIDSPREKYYGGSGVAFNWSELPFSEIEESRLALAGGLNPGNVGKAAAAVAPALIDVSSGVETDGFKDSKKIADFIKIIRGEE</sequence>
<proteinExistence type="inferred from homology"/>
<dbReference type="OrthoDB" id="9786954at2"/>
<dbReference type="SUPFAM" id="SSF51366">
    <property type="entry name" value="Ribulose-phoshate binding barrel"/>
    <property type="match status" value="1"/>
</dbReference>
<evidence type="ECO:0000256" key="3">
    <source>
        <dbReference type="ARBA" id="ARBA00012572"/>
    </source>
</evidence>
<dbReference type="PANTHER" id="PTHR42894">
    <property type="entry name" value="N-(5'-PHOSPHORIBOSYL)ANTHRANILATE ISOMERASE"/>
    <property type="match status" value="1"/>
</dbReference>
<evidence type="ECO:0000313" key="11">
    <source>
        <dbReference type="EMBL" id="REG20805.1"/>
    </source>
</evidence>
<dbReference type="RefSeq" id="WP_115885952.1">
    <property type="nucleotide sequence ID" value="NZ_CBCSHX010000008.1"/>
</dbReference>
<gene>
    <name evidence="9" type="primary">trpF</name>
    <name evidence="11" type="ORF">DFR63_2195</name>
</gene>
<evidence type="ECO:0000259" key="10">
    <source>
        <dbReference type="Pfam" id="PF00697"/>
    </source>
</evidence>
<dbReference type="EC" id="5.3.1.24" evidence="3 9"/>
<dbReference type="InterPro" id="IPR044643">
    <property type="entry name" value="TrpF_fam"/>
</dbReference>
<keyword evidence="8 9" id="KW-0413">Isomerase</keyword>
<keyword evidence="7 9" id="KW-0057">Aromatic amino acid biosynthesis</keyword>
<comment type="similarity">
    <text evidence="9">Belongs to the TrpF family.</text>
</comment>
<dbReference type="InterPro" id="IPR013785">
    <property type="entry name" value="Aldolase_TIM"/>
</dbReference>
<evidence type="ECO:0000256" key="4">
    <source>
        <dbReference type="ARBA" id="ARBA00022272"/>
    </source>
</evidence>
<comment type="caution">
    <text evidence="11">The sequence shown here is derived from an EMBL/GenBank/DDBJ whole genome shotgun (WGS) entry which is preliminary data.</text>
</comment>
<keyword evidence="6 9" id="KW-0822">Tryptophan biosynthesis</keyword>
<protein>
    <recommendedName>
        <fullName evidence="4 9">N-(5'-phosphoribosyl)anthranilate isomerase</fullName>
        <shortName evidence="9">PRAI</shortName>
        <ecNumber evidence="3 9">5.3.1.24</ecNumber>
    </recommendedName>
</protein>